<dbReference type="Gene3D" id="3.90.1150.10">
    <property type="entry name" value="Aspartate Aminotransferase, domain 1"/>
    <property type="match status" value="1"/>
</dbReference>
<comment type="caution">
    <text evidence="9">The sequence shown here is derived from an EMBL/GenBank/DDBJ whole genome shotgun (WGS) entry which is preliminary data.</text>
</comment>
<dbReference type="PANTHER" id="PTHR43713">
    <property type="entry name" value="GLUTAMATE-1-SEMIALDEHYDE 2,1-AMINOMUTASE"/>
    <property type="match status" value="1"/>
</dbReference>
<keyword evidence="10" id="KW-1185">Reference proteome</keyword>
<evidence type="ECO:0000256" key="2">
    <source>
        <dbReference type="ARBA" id="ARBA00001933"/>
    </source>
</evidence>
<dbReference type="Proteomes" id="UP001596028">
    <property type="component" value="Unassembled WGS sequence"/>
</dbReference>
<comment type="pathway">
    <text evidence="3">Porphyrin-containing compound metabolism; protoporphyrin-IX biosynthesis; 5-aminolevulinate from L-glutamyl-tRNA(Glu): step 2/2.</text>
</comment>
<keyword evidence="7 8" id="KW-0627">Porphyrin biosynthesis</keyword>
<dbReference type="InterPro" id="IPR005814">
    <property type="entry name" value="Aminotrans_3"/>
</dbReference>
<comment type="subcellular location">
    <subcellularLocation>
        <location evidence="8">Cytoplasm</location>
    </subcellularLocation>
</comment>
<protein>
    <recommendedName>
        <fullName evidence="8">Glutamate-1-semialdehyde 2,1-aminomutase</fullName>
        <shortName evidence="8">GSA</shortName>
        <ecNumber evidence="8">5.4.3.8</ecNumber>
    </recommendedName>
    <alternativeName>
        <fullName evidence="8">Glutamate-1-semialdehyde aminotransferase</fullName>
        <shortName evidence="8">GSA-AT</shortName>
    </alternativeName>
</protein>
<dbReference type="GO" id="GO:0042286">
    <property type="term" value="F:glutamate-1-semialdehyde 2,1-aminomutase activity"/>
    <property type="evidence" value="ECO:0007669"/>
    <property type="project" value="UniProtKB-EC"/>
</dbReference>
<evidence type="ECO:0000256" key="6">
    <source>
        <dbReference type="ARBA" id="ARBA00023235"/>
    </source>
</evidence>
<keyword evidence="8" id="KW-0963">Cytoplasm</keyword>
<dbReference type="EMBL" id="JBHSEP010000016">
    <property type="protein sequence ID" value="MFC4600416.1"/>
    <property type="molecule type" value="Genomic_DNA"/>
</dbReference>
<proteinExistence type="inferred from homology"/>
<evidence type="ECO:0000313" key="10">
    <source>
        <dbReference type="Proteomes" id="UP001596028"/>
    </source>
</evidence>
<dbReference type="InterPro" id="IPR049704">
    <property type="entry name" value="Aminotrans_3_PPA_site"/>
</dbReference>
<dbReference type="NCBIfam" id="TIGR00713">
    <property type="entry name" value="hemL"/>
    <property type="match status" value="1"/>
</dbReference>
<keyword evidence="5 8" id="KW-0663">Pyridoxal phosphate</keyword>
<evidence type="ECO:0000256" key="4">
    <source>
        <dbReference type="ARBA" id="ARBA00008981"/>
    </source>
</evidence>
<sequence>MSENQRIRVDSRSKAEFERAKSVIPGGVNSPVRAFKSVGLTPLVVDRGEGSRITDIDGQTYIDYVLSWGPLIAGHAHPEVVEAIKRTAEKGTSFGAPTELETRMAELVCERVPSVEVVRMVNSGTEATMSALRLARGYTNRSKILKFEGSYHGHADSLLIKAGSGVATLGLPDSPGVPESVASHTLTVPYNDLDSTKLAFERYGEDIAAVIVEPVAGNMGVVPPLPGFLAGLRELTSQYGSLLIFDEVMTGFRVHLHCAQGLYGITPDLTCLGKVIGGGLPVGAYGGKREIMEHMAPVGPIYQAGTLSGNPLAMAAGYTTLKLMTEEAYQLLERLSGRLEAGLLRNAEACGVPMTINRVGSMVCPFFTDQAVINYDVARTSDTERFRSVFRRLLDNGVNIAPSPFEGWFVSIAHTERDIDLTIEAHRTALAAL</sequence>
<evidence type="ECO:0000256" key="3">
    <source>
        <dbReference type="ARBA" id="ARBA00004819"/>
    </source>
</evidence>
<comment type="similarity">
    <text evidence="4 8">Belongs to the class-III pyridoxal-phosphate-dependent aminotransferase family. HemL subfamily.</text>
</comment>
<dbReference type="InterPro" id="IPR015421">
    <property type="entry name" value="PyrdxlP-dep_Trfase_major"/>
</dbReference>
<organism evidence="9 10">
    <name type="scientific">Cohnella hongkongensis</name>
    <dbReference type="NCBI Taxonomy" id="178337"/>
    <lineage>
        <taxon>Bacteria</taxon>
        <taxon>Bacillati</taxon>
        <taxon>Bacillota</taxon>
        <taxon>Bacilli</taxon>
        <taxon>Bacillales</taxon>
        <taxon>Paenibacillaceae</taxon>
        <taxon>Cohnella</taxon>
    </lineage>
</organism>
<dbReference type="SUPFAM" id="SSF53383">
    <property type="entry name" value="PLP-dependent transferases"/>
    <property type="match status" value="1"/>
</dbReference>
<evidence type="ECO:0000256" key="1">
    <source>
        <dbReference type="ARBA" id="ARBA00001579"/>
    </source>
</evidence>
<dbReference type="EC" id="5.4.3.8" evidence="8"/>
<dbReference type="RefSeq" id="WP_378099476.1">
    <property type="nucleotide sequence ID" value="NZ_JBHSEP010000016.1"/>
</dbReference>
<feature type="modified residue" description="N6-(pyridoxal phosphate)lysine" evidence="8">
    <location>
        <position position="274"/>
    </location>
</feature>
<dbReference type="Pfam" id="PF00202">
    <property type="entry name" value="Aminotran_3"/>
    <property type="match status" value="1"/>
</dbReference>
<evidence type="ECO:0000256" key="8">
    <source>
        <dbReference type="HAMAP-Rule" id="MF_00375"/>
    </source>
</evidence>
<accession>A0ABV9FEQ9</accession>
<evidence type="ECO:0000313" key="9">
    <source>
        <dbReference type="EMBL" id="MFC4600416.1"/>
    </source>
</evidence>
<comment type="cofactor">
    <cofactor evidence="2 8">
        <name>pyridoxal 5'-phosphate</name>
        <dbReference type="ChEBI" id="CHEBI:597326"/>
    </cofactor>
</comment>
<dbReference type="PROSITE" id="PS00600">
    <property type="entry name" value="AA_TRANSFER_CLASS_3"/>
    <property type="match status" value="1"/>
</dbReference>
<comment type="subunit">
    <text evidence="8">Homodimer.</text>
</comment>
<reference evidence="10" key="1">
    <citation type="journal article" date="2019" name="Int. J. Syst. Evol. Microbiol.">
        <title>The Global Catalogue of Microorganisms (GCM) 10K type strain sequencing project: providing services to taxonomists for standard genome sequencing and annotation.</title>
        <authorList>
            <consortium name="The Broad Institute Genomics Platform"/>
            <consortium name="The Broad Institute Genome Sequencing Center for Infectious Disease"/>
            <person name="Wu L."/>
            <person name="Ma J."/>
        </authorList>
    </citation>
    <scope>NUCLEOTIDE SEQUENCE [LARGE SCALE GENOMIC DNA]</scope>
    <source>
        <strain evidence="10">CCUG 49571</strain>
    </source>
</reference>
<dbReference type="CDD" id="cd00610">
    <property type="entry name" value="OAT_like"/>
    <property type="match status" value="1"/>
</dbReference>
<gene>
    <name evidence="8 9" type="primary">hemL</name>
    <name evidence="9" type="ORF">ACFO3S_19375</name>
</gene>
<evidence type="ECO:0000256" key="5">
    <source>
        <dbReference type="ARBA" id="ARBA00022898"/>
    </source>
</evidence>
<dbReference type="InterPro" id="IPR004639">
    <property type="entry name" value="4pyrrol_synth_GluAld_NH2Trfase"/>
</dbReference>
<dbReference type="InterPro" id="IPR015424">
    <property type="entry name" value="PyrdxlP-dep_Trfase"/>
</dbReference>
<name>A0ABV9FEQ9_9BACL</name>
<comment type="catalytic activity">
    <reaction evidence="1 8">
        <text>(S)-4-amino-5-oxopentanoate = 5-aminolevulinate</text>
        <dbReference type="Rhea" id="RHEA:14265"/>
        <dbReference type="ChEBI" id="CHEBI:57501"/>
        <dbReference type="ChEBI" id="CHEBI:356416"/>
        <dbReference type="EC" id="5.4.3.8"/>
    </reaction>
</comment>
<keyword evidence="6 8" id="KW-0413">Isomerase</keyword>
<dbReference type="Gene3D" id="3.40.640.10">
    <property type="entry name" value="Type I PLP-dependent aspartate aminotransferase-like (Major domain)"/>
    <property type="match status" value="1"/>
</dbReference>
<dbReference type="NCBIfam" id="NF000818">
    <property type="entry name" value="PRK00062.1"/>
    <property type="match status" value="1"/>
</dbReference>
<dbReference type="HAMAP" id="MF_00375">
    <property type="entry name" value="HemL_aminotrans_3"/>
    <property type="match status" value="1"/>
</dbReference>
<evidence type="ECO:0000256" key="7">
    <source>
        <dbReference type="ARBA" id="ARBA00023244"/>
    </source>
</evidence>
<dbReference type="InterPro" id="IPR015422">
    <property type="entry name" value="PyrdxlP-dep_Trfase_small"/>
</dbReference>
<dbReference type="PANTHER" id="PTHR43713:SF3">
    <property type="entry name" value="GLUTAMATE-1-SEMIALDEHYDE 2,1-AMINOMUTASE 1, CHLOROPLASTIC-RELATED"/>
    <property type="match status" value="1"/>
</dbReference>